<proteinExistence type="predicted"/>
<name>A0ABV2ASJ0_9EUKA</name>
<organism evidence="2 3">
    <name type="scientific">Bonamia ostreae</name>
    <dbReference type="NCBI Taxonomy" id="126728"/>
    <lineage>
        <taxon>Eukaryota</taxon>
        <taxon>Sar</taxon>
        <taxon>Rhizaria</taxon>
        <taxon>Endomyxa</taxon>
        <taxon>Ascetosporea</taxon>
        <taxon>Haplosporida</taxon>
        <taxon>Bonamia</taxon>
    </lineage>
</organism>
<reference evidence="2 3" key="1">
    <citation type="journal article" date="2024" name="BMC Biol.">
        <title>Comparative genomics of Ascetosporea gives new insight into the evolutionary basis for animal parasitism in Rhizaria.</title>
        <authorList>
            <person name="Hiltunen Thoren M."/>
            <person name="Onut-Brannstrom I."/>
            <person name="Alfjorden A."/>
            <person name="Peckova H."/>
            <person name="Swords F."/>
            <person name="Hooper C."/>
            <person name="Holzer A.S."/>
            <person name="Bass D."/>
            <person name="Burki F."/>
        </authorList>
    </citation>
    <scope>NUCLEOTIDE SEQUENCE [LARGE SCALE GENOMIC DNA]</scope>
    <source>
        <strain evidence="2">20-A016</strain>
    </source>
</reference>
<accession>A0ABV2ASJ0</accession>
<sequence length="244" mass="27538">MNRFQNQSTFYRDYSSEDEYDYIPYCIKDGYLYLRVPGCPRGPPGPPGNPGVPGQFIRGPKGYAGMPGKPGHIGVQGLTGEQGRRGLIGNDGERGYNGPKGENGERGVTGPVGMRGPPGEIGFPGQMGKMFSRKSCENGVNSNFYSSKFRDNEVQKPYFKAEKAHYFVQPHLNSESDQHHEMDPNGKNGDYHILERKEFEHDEMKNESLKEESDDSGKNVEMKDLNEKNFEVPFVKDEEFRFYS</sequence>
<feature type="region of interest" description="Disordered" evidence="1">
    <location>
        <begin position="78"/>
        <end position="118"/>
    </location>
</feature>
<dbReference type="EMBL" id="JBDODL010003285">
    <property type="protein sequence ID" value="MES1922633.1"/>
    <property type="molecule type" value="Genomic_DNA"/>
</dbReference>
<gene>
    <name evidence="2" type="ORF">MHBO_004152</name>
</gene>
<protein>
    <submittedName>
        <fullName evidence="2">Uncharacterized protein</fullName>
    </submittedName>
</protein>
<dbReference type="PANTHER" id="PTHR24637">
    <property type="entry name" value="COLLAGEN"/>
    <property type="match status" value="1"/>
</dbReference>
<evidence type="ECO:0000313" key="2">
    <source>
        <dbReference type="EMBL" id="MES1922633.1"/>
    </source>
</evidence>
<dbReference type="InterPro" id="IPR008160">
    <property type="entry name" value="Collagen"/>
</dbReference>
<dbReference type="Proteomes" id="UP001439008">
    <property type="component" value="Unassembled WGS sequence"/>
</dbReference>
<evidence type="ECO:0000256" key="1">
    <source>
        <dbReference type="SAM" id="MobiDB-lite"/>
    </source>
</evidence>
<keyword evidence="3" id="KW-1185">Reference proteome</keyword>
<evidence type="ECO:0000313" key="3">
    <source>
        <dbReference type="Proteomes" id="UP001439008"/>
    </source>
</evidence>
<feature type="region of interest" description="Disordered" evidence="1">
    <location>
        <begin position="197"/>
        <end position="223"/>
    </location>
</feature>
<comment type="caution">
    <text evidence="2">The sequence shown here is derived from an EMBL/GenBank/DDBJ whole genome shotgun (WGS) entry which is preliminary data.</text>
</comment>
<dbReference type="Pfam" id="PF01391">
    <property type="entry name" value="Collagen"/>
    <property type="match status" value="1"/>
</dbReference>